<keyword evidence="4 6" id="KW-1133">Transmembrane helix</keyword>
<dbReference type="HOGENOM" id="CLU_065395_0_0_1"/>
<feature type="transmembrane region" description="Helical" evidence="6">
    <location>
        <begin position="119"/>
        <end position="142"/>
    </location>
</feature>
<evidence type="ECO:0000313" key="9">
    <source>
        <dbReference type="Proteomes" id="UP000028545"/>
    </source>
</evidence>
<dbReference type="PANTHER" id="PTHR10556">
    <property type="entry name" value="3-OXO-5-ALPHA-STEROID 4-DEHYDROGENASE"/>
    <property type="match status" value="1"/>
</dbReference>
<name>A0A084GFG1_PSEDA</name>
<keyword evidence="3 6" id="KW-0812">Transmembrane</keyword>
<comment type="subcellular location">
    <subcellularLocation>
        <location evidence="1">Membrane</location>
        <topology evidence="1">Multi-pass membrane protein</topology>
    </subcellularLocation>
</comment>
<evidence type="ECO:0000256" key="6">
    <source>
        <dbReference type="SAM" id="Phobius"/>
    </source>
</evidence>
<feature type="transmembrane region" description="Helical" evidence="6">
    <location>
        <begin position="92"/>
        <end position="110"/>
    </location>
</feature>
<reference evidence="8 9" key="1">
    <citation type="journal article" date="2014" name="Genome Announc.">
        <title>Draft genome sequence of the pathogenic fungus Scedosporium apiospermum.</title>
        <authorList>
            <person name="Vandeputte P."/>
            <person name="Ghamrawi S."/>
            <person name="Rechenmann M."/>
            <person name="Iltis A."/>
            <person name="Giraud S."/>
            <person name="Fleury M."/>
            <person name="Thornton C."/>
            <person name="Delhaes L."/>
            <person name="Meyer W."/>
            <person name="Papon N."/>
            <person name="Bouchara J.P."/>
        </authorList>
    </citation>
    <scope>NUCLEOTIDE SEQUENCE [LARGE SCALE GENOMIC DNA]</scope>
    <source>
        <strain evidence="8 9">IHEM 14462</strain>
    </source>
</reference>
<dbReference type="GO" id="GO:0016020">
    <property type="term" value="C:membrane"/>
    <property type="evidence" value="ECO:0007669"/>
    <property type="project" value="UniProtKB-SubCell"/>
</dbReference>
<evidence type="ECO:0000256" key="3">
    <source>
        <dbReference type="ARBA" id="ARBA00022692"/>
    </source>
</evidence>
<dbReference type="Proteomes" id="UP000028545">
    <property type="component" value="Unassembled WGS sequence"/>
</dbReference>
<dbReference type="PROSITE" id="PS50244">
    <property type="entry name" value="S5A_REDUCTASE"/>
    <property type="match status" value="1"/>
</dbReference>
<dbReference type="PIRSF" id="PIRSF015596">
    <property type="entry name" value="5_alpha-SR2"/>
    <property type="match status" value="1"/>
</dbReference>
<dbReference type="VEuPathDB" id="FungiDB:SAPIO_CDS0920"/>
<feature type="domain" description="3-oxo-5-alpha-steroid 4-dehydrogenase C-terminal" evidence="7">
    <location>
        <begin position="117"/>
        <end position="293"/>
    </location>
</feature>
<comment type="similarity">
    <text evidence="2">Belongs to the steroid 5-alpha reductase family.</text>
</comment>
<dbReference type="Pfam" id="PF02544">
    <property type="entry name" value="Steroid_dh"/>
    <property type="match status" value="1"/>
</dbReference>
<dbReference type="GO" id="GO:0003865">
    <property type="term" value="F:3-oxo-5-alpha-steroid 4-dehydrogenase activity"/>
    <property type="evidence" value="ECO:0007669"/>
    <property type="project" value="InterPro"/>
</dbReference>
<evidence type="ECO:0000256" key="5">
    <source>
        <dbReference type="ARBA" id="ARBA00023136"/>
    </source>
</evidence>
<dbReference type="InterPro" id="IPR039357">
    <property type="entry name" value="SRD5A/TECR"/>
</dbReference>
<feature type="transmembrane region" description="Helical" evidence="6">
    <location>
        <begin position="52"/>
        <end position="72"/>
    </location>
</feature>
<dbReference type="InterPro" id="IPR001104">
    <property type="entry name" value="3-oxo-5_a-steroid_4-DH_C"/>
</dbReference>
<feature type="transmembrane region" description="Helical" evidence="6">
    <location>
        <begin position="20"/>
        <end position="40"/>
    </location>
</feature>
<gene>
    <name evidence="8" type="ORF">SAPIO_CDS0920</name>
</gene>
<dbReference type="AlphaFoldDB" id="A0A084GFG1"/>
<dbReference type="EMBL" id="JOWA01000044">
    <property type="protein sequence ID" value="KEZ46073.1"/>
    <property type="molecule type" value="Genomic_DNA"/>
</dbReference>
<accession>A0A084GFG1</accession>
<dbReference type="OMA" id="PHYALEW"/>
<dbReference type="GeneID" id="27719072"/>
<dbReference type="RefSeq" id="XP_016645872.1">
    <property type="nucleotide sequence ID" value="XM_016783598.1"/>
</dbReference>
<dbReference type="GO" id="GO:0008202">
    <property type="term" value="P:steroid metabolic process"/>
    <property type="evidence" value="ECO:0007669"/>
    <property type="project" value="InterPro"/>
</dbReference>
<evidence type="ECO:0000256" key="2">
    <source>
        <dbReference type="ARBA" id="ARBA00007742"/>
    </source>
</evidence>
<proteinExistence type="inferred from homology"/>
<evidence type="ECO:0000256" key="4">
    <source>
        <dbReference type="ARBA" id="ARBA00022989"/>
    </source>
</evidence>
<feature type="transmembrane region" description="Helical" evidence="6">
    <location>
        <begin position="162"/>
        <end position="178"/>
    </location>
</feature>
<protein>
    <submittedName>
        <fullName evidence="8">Steroid 5 alpha-reductase</fullName>
    </submittedName>
</protein>
<evidence type="ECO:0000259" key="7">
    <source>
        <dbReference type="Pfam" id="PF02544"/>
    </source>
</evidence>
<dbReference type="KEGG" id="sapo:SAPIO_CDS0920"/>
<evidence type="ECO:0000313" key="8">
    <source>
        <dbReference type="EMBL" id="KEZ46073.1"/>
    </source>
</evidence>
<evidence type="ECO:0000256" key="1">
    <source>
        <dbReference type="ARBA" id="ARBA00004141"/>
    </source>
</evidence>
<comment type="caution">
    <text evidence="8">The sequence shown here is derived from an EMBL/GenBank/DDBJ whole genome shotgun (WGS) entry which is preliminary data.</text>
</comment>
<dbReference type="PANTHER" id="PTHR10556:SF43">
    <property type="entry name" value="STEROID 5-ALPHA-REDUCTASE DET2"/>
    <property type="match status" value="1"/>
</dbReference>
<organism evidence="8 9">
    <name type="scientific">Pseudallescheria apiosperma</name>
    <name type="common">Scedosporium apiospermum</name>
    <dbReference type="NCBI Taxonomy" id="563466"/>
    <lineage>
        <taxon>Eukaryota</taxon>
        <taxon>Fungi</taxon>
        <taxon>Dikarya</taxon>
        <taxon>Ascomycota</taxon>
        <taxon>Pezizomycotina</taxon>
        <taxon>Sordariomycetes</taxon>
        <taxon>Hypocreomycetidae</taxon>
        <taxon>Microascales</taxon>
        <taxon>Microascaceae</taxon>
        <taxon>Scedosporium</taxon>
    </lineage>
</organism>
<dbReference type="InterPro" id="IPR016636">
    <property type="entry name" value="3-oxo-5-alpha-steroid_4-DH"/>
</dbReference>
<keyword evidence="5 6" id="KW-0472">Membrane</keyword>
<sequence length="293" mass="33830">MSLIQGWMPPTRERWETLVGAWQLFYPVLGNLQWLVNWYGMGKTSVASRFNIPGRIAWFTMESPGFLTLLYIMKTLPAQHGITDLPWQNRVLAGLFVIHYSYRAVLFPYLQPSMSPIHVLVWAAAITFQICNATSLGCWLAAYGPTTEEAWLSTGPFATARFVIGIGIFYFGLAGNFFHDEELREIRRAEQRRQDKLAKEQGKEKKENAVAKHYRIPQAGLFKYMLYPHYLCEWIEWLGFWIAAGWGCVPARAFLVNEVATMFPRAVKGKWWYVERFGEEKVGKKWAVLPGIY</sequence>
<dbReference type="OrthoDB" id="5788137at2759"/>
<keyword evidence="9" id="KW-1185">Reference proteome</keyword>